<dbReference type="PROSITE" id="PS50943">
    <property type="entry name" value="HTH_CROC1"/>
    <property type="match status" value="1"/>
</dbReference>
<evidence type="ECO:0000256" key="1">
    <source>
        <dbReference type="ARBA" id="ARBA00023125"/>
    </source>
</evidence>
<keyword evidence="4" id="KW-1185">Reference proteome</keyword>
<dbReference type="Gene3D" id="1.10.260.40">
    <property type="entry name" value="lambda repressor-like DNA-binding domains"/>
    <property type="match status" value="1"/>
</dbReference>
<dbReference type="Proteomes" id="UP000218387">
    <property type="component" value="Chromosome"/>
</dbReference>
<dbReference type="KEGG" id="emt:CPZ25_005775"/>
<gene>
    <name evidence="3" type="ORF">CPZ25_005775</name>
</gene>
<dbReference type="SMART" id="SM00530">
    <property type="entry name" value="HTH_XRE"/>
    <property type="match status" value="1"/>
</dbReference>
<feature type="domain" description="HTH cro/C1-type" evidence="2">
    <location>
        <begin position="7"/>
        <end position="61"/>
    </location>
</feature>
<dbReference type="PANTHER" id="PTHR46558">
    <property type="entry name" value="TRACRIPTIONAL REGULATORY PROTEIN-RELATED-RELATED"/>
    <property type="match status" value="1"/>
</dbReference>
<sequence length="124" mass="14216">MALKERIKALRKQLKMTQEDFAKRLGLARNSIANYEIGRREPTNAIVNSICREFNVNEEWLLTGKGEMFIDFSEGEELAAFCGKLCAGTDPAIANALLYYSRLSDEDKEFVRTLMWNLGNFEKK</sequence>
<reference evidence="3 4" key="1">
    <citation type="submission" date="2018-05" db="EMBL/GenBank/DDBJ databases">
        <title>Genome comparison of Eubacterium sp.</title>
        <authorList>
            <person name="Feng Y."/>
            <person name="Sanchez-Andrea I."/>
            <person name="Stams A.J.M."/>
            <person name="De Vos W.M."/>
        </authorList>
    </citation>
    <scope>NUCLEOTIDE SEQUENCE [LARGE SCALE GENOMIC DNA]</scope>
    <source>
        <strain evidence="3 4">YI</strain>
    </source>
</reference>
<dbReference type="Pfam" id="PF12844">
    <property type="entry name" value="HTH_19"/>
    <property type="match status" value="1"/>
</dbReference>
<dbReference type="CDD" id="cd00093">
    <property type="entry name" value="HTH_XRE"/>
    <property type="match status" value="1"/>
</dbReference>
<accession>A0A4P9C639</accession>
<organism evidence="3 4">
    <name type="scientific">Eubacterium maltosivorans</name>
    <dbReference type="NCBI Taxonomy" id="2041044"/>
    <lineage>
        <taxon>Bacteria</taxon>
        <taxon>Bacillati</taxon>
        <taxon>Bacillota</taxon>
        <taxon>Clostridia</taxon>
        <taxon>Eubacteriales</taxon>
        <taxon>Eubacteriaceae</taxon>
        <taxon>Eubacterium</taxon>
    </lineage>
</organism>
<dbReference type="GO" id="GO:0003677">
    <property type="term" value="F:DNA binding"/>
    <property type="evidence" value="ECO:0007669"/>
    <property type="project" value="UniProtKB-KW"/>
</dbReference>
<evidence type="ECO:0000313" key="4">
    <source>
        <dbReference type="Proteomes" id="UP000218387"/>
    </source>
</evidence>
<keyword evidence="1" id="KW-0238">DNA-binding</keyword>
<dbReference type="PANTHER" id="PTHR46558:SF4">
    <property type="entry name" value="DNA-BIDING PHAGE PROTEIN"/>
    <property type="match status" value="1"/>
</dbReference>
<name>A0A4P9C639_EUBML</name>
<dbReference type="AlphaFoldDB" id="A0A4P9C639"/>
<dbReference type="SUPFAM" id="SSF47413">
    <property type="entry name" value="lambda repressor-like DNA-binding domains"/>
    <property type="match status" value="1"/>
</dbReference>
<protein>
    <submittedName>
        <fullName evidence="3">XRE family transcriptional regulator</fullName>
    </submittedName>
</protein>
<dbReference type="InterPro" id="IPR001387">
    <property type="entry name" value="Cro/C1-type_HTH"/>
</dbReference>
<evidence type="ECO:0000313" key="3">
    <source>
        <dbReference type="EMBL" id="QCT70857.1"/>
    </source>
</evidence>
<dbReference type="EMBL" id="CP029487">
    <property type="protein sequence ID" value="QCT70857.1"/>
    <property type="molecule type" value="Genomic_DNA"/>
</dbReference>
<dbReference type="InterPro" id="IPR010982">
    <property type="entry name" value="Lambda_DNA-bd_dom_sf"/>
</dbReference>
<proteinExistence type="predicted"/>
<evidence type="ECO:0000259" key="2">
    <source>
        <dbReference type="PROSITE" id="PS50943"/>
    </source>
</evidence>